<accession>A0A6J6MWL3</accession>
<dbReference type="InterPro" id="IPR023346">
    <property type="entry name" value="Lysozyme-like_dom_sf"/>
</dbReference>
<dbReference type="GO" id="GO:0071555">
    <property type="term" value="P:cell wall organization"/>
    <property type="evidence" value="ECO:0007669"/>
    <property type="project" value="UniProtKB-KW"/>
</dbReference>
<organism evidence="15">
    <name type="scientific">freshwater metagenome</name>
    <dbReference type="NCBI Taxonomy" id="449393"/>
    <lineage>
        <taxon>unclassified sequences</taxon>
        <taxon>metagenomes</taxon>
        <taxon>ecological metagenomes</taxon>
    </lineage>
</organism>
<keyword evidence="13" id="KW-1133">Transmembrane helix</keyword>
<feature type="region of interest" description="Disordered" evidence="12">
    <location>
        <begin position="597"/>
        <end position="618"/>
    </location>
</feature>
<reference evidence="15" key="1">
    <citation type="submission" date="2020-05" db="EMBL/GenBank/DDBJ databases">
        <authorList>
            <person name="Chiriac C."/>
            <person name="Salcher M."/>
            <person name="Ghai R."/>
            <person name="Kavagutti S V."/>
        </authorList>
    </citation>
    <scope>NUCLEOTIDE SEQUENCE</scope>
</reference>
<dbReference type="EC" id="2.4.99.28" evidence="10"/>
<dbReference type="Gene3D" id="1.10.3810.10">
    <property type="entry name" value="Biosynthetic peptidoglycan transglycosylase-like"/>
    <property type="match status" value="1"/>
</dbReference>
<evidence type="ECO:0000256" key="4">
    <source>
        <dbReference type="ARBA" id="ARBA00022679"/>
    </source>
</evidence>
<keyword evidence="6" id="KW-0133">Cell shape</keyword>
<evidence type="ECO:0000256" key="8">
    <source>
        <dbReference type="ARBA" id="ARBA00023268"/>
    </source>
</evidence>
<evidence type="ECO:0000256" key="7">
    <source>
        <dbReference type="ARBA" id="ARBA00022984"/>
    </source>
</evidence>
<dbReference type="PROSITE" id="PS51178">
    <property type="entry name" value="PASTA"/>
    <property type="match status" value="2"/>
</dbReference>
<evidence type="ECO:0000256" key="11">
    <source>
        <dbReference type="ARBA" id="ARBA00049902"/>
    </source>
</evidence>
<keyword evidence="13" id="KW-0472">Membrane</keyword>
<dbReference type="GO" id="GO:0009252">
    <property type="term" value="P:peptidoglycan biosynthetic process"/>
    <property type="evidence" value="ECO:0007669"/>
    <property type="project" value="UniProtKB-KW"/>
</dbReference>
<name>A0A6J6MWL3_9ZZZZ</name>
<proteinExistence type="predicted"/>
<keyword evidence="3" id="KW-0328">Glycosyltransferase</keyword>
<dbReference type="Pfam" id="PF00912">
    <property type="entry name" value="Transgly"/>
    <property type="match status" value="1"/>
</dbReference>
<keyword evidence="1" id="KW-0121">Carboxypeptidase</keyword>
<dbReference type="InterPro" id="IPR050396">
    <property type="entry name" value="Glycosyltr_51/Transpeptidase"/>
</dbReference>
<dbReference type="GO" id="GO:0004180">
    <property type="term" value="F:carboxypeptidase activity"/>
    <property type="evidence" value="ECO:0007669"/>
    <property type="project" value="UniProtKB-KW"/>
</dbReference>
<dbReference type="FunFam" id="1.10.3810.10:FF:000001">
    <property type="entry name" value="Penicillin-binding protein 1A"/>
    <property type="match status" value="1"/>
</dbReference>
<sequence>MSGGKKNETFFSAILKFSGLSAIAGVLAMVVLAPIILVGGFAASAGISIFENLPDYIKPVNASQASTIYGIKNGEPVEVAKFYNENRISIDYNDMSPNIRNAVVATEDPRFFEHGGVDIISLIRATLTNAAMGGGGPGGSTITMQYVKNSLVEAANLSGDKEAIEEATVATVDRKLREIRLAIALEGVATKQEILAGYLNLAFFGNQINGVQSASEYYFGVEAKELNIPQAALLAAMLKSPNDYRPDAAENLDRAKSRRDYVIDNMQAEGYITAQEASTAKATPIIVNISDTPAGCEANQVTAFYCDYAVWEIRNSVEFGPTLEDREMLLRRGGLEIYTSMDMDVQQAAYAATNKWAPPTNEYKLGSATVSVQVGTGRILAMTQNRIYDQTLSDDPSRTSVNYSSDKSYGGSSGFQTGSTYKIFTLAAWLTRGFKLNDHVDGRVKEWNASDFSARCGTLLGTWAPNNIVKEPEDLSVIRATSLSVNTAFASMASQLDLCDIRDTAVAFGVKRSDGTELQYVPSSILGVNELSPLTMAAAGAAIANKGVYCSPVAIDRVVVRSSKKELTPPRSICSAAVTPEVAAGMTYALQRVMSGGTGSASSTGDNTPLAGKTGTTDEGVQTWMTGYSSAVSTATWVGNVSGSVALPRVRLNNKAANTVRHDIWRTTMQQVNKLYPGGPFDAPPASMIEATMITVPNIASQVPSSGAQVIQTSDLNAAIMVTPVSSSVPPGTVAYTRPAVGTVVPRGTQIKIYVSKGGNTVVPDVAGLTVAAAKAKLLAAGFAAVSEPQPSQAQYFVKSPTIPKGYVVGTDPAVGTSAPGSGAILLLISSGPS</sequence>
<feature type="domain" description="PASTA" evidence="14">
    <location>
        <begin position="690"/>
        <end position="757"/>
    </location>
</feature>
<dbReference type="InterPro" id="IPR001460">
    <property type="entry name" value="PCN-bd_Tpept"/>
</dbReference>
<dbReference type="PANTHER" id="PTHR32282:SF33">
    <property type="entry name" value="PEPTIDOGLYCAN GLYCOSYLTRANSFERASE"/>
    <property type="match status" value="1"/>
</dbReference>
<dbReference type="CDD" id="cd06577">
    <property type="entry name" value="PASTA_pknB"/>
    <property type="match status" value="2"/>
</dbReference>
<dbReference type="Gene3D" id="3.40.710.10">
    <property type="entry name" value="DD-peptidase/beta-lactamase superfamily"/>
    <property type="match status" value="1"/>
</dbReference>
<dbReference type="GO" id="GO:0008955">
    <property type="term" value="F:peptidoglycan glycosyltransferase activity"/>
    <property type="evidence" value="ECO:0007669"/>
    <property type="project" value="UniProtKB-EC"/>
</dbReference>
<evidence type="ECO:0000313" key="15">
    <source>
        <dbReference type="EMBL" id="CAB4678169.1"/>
    </source>
</evidence>
<keyword evidence="7" id="KW-0573">Peptidoglycan synthesis</keyword>
<evidence type="ECO:0000256" key="2">
    <source>
        <dbReference type="ARBA" id="ARBA00022670"/>
    </source>
</evidence>
<evidence type="ECO:0000256" key="12">
    <source>
        <dbReference type="SAM" id="MobiDB-lite"/>
    </source>
</evidence>
<dbReference type="Pfam" id="PF00905">
    <property type="entry name" value="Transpeptidase"/>
    <property type="match status" value="1"/>
</dbReference>
<evidence type="ECO:0000256" key="1">
    <source>
        <dbReference type="ARBA" id="ARBA00022645"/>
    </source>
</evidence>
<dbReference type="GO" id="GO:0008658">
    <property type="term" value="F:penicillin binding"/>
    <property type="evidence" value="ECO:0007669"/>
    <property type="project" value="InterPro"/>
</dbReference>
<evidence type="ECO:0000256" key="5">
    <source>
        <dbReference type="ARBA" id="ARBA00022801"/>
    </source>
</evidence>
<dbReference type="GO" id="GO:0030288">
    <property type="term" value="C:outer membrane-bounded periplasmic space"/>
    <property type="evidence" value="ECO:0007669"/>
    <property type="project" value="TreeGrafter"/>
</dbReference>
<dbReference type="InterPro" id="IPR001264">
    <property type="entry name" value="Glyco_trans_51"/>
</dbReference>
<evidence type="ECO:0000256" key="3">
    <source>
        <dbReference type="ARBA" id="ARBA00022676"/>
    </source>
</evidence>
<keyword evidence="9" id="KW-0961">Cell wall biogenesis/degradation</keyword>
<dbReference type="EMBL" id="CAEZXK010000001">
    <property type="protein sequence ID" value="CAB4678169.1"/>
    <property type="molecule type" value="Genomic_DNA"/>
</dbReference>
<dbReference type="SUPFAM" id="SSF56601">
    <property type="entry name" value="beta-lactamase/transpeptidase-like"/>
    <property type="match status" value="1"/>
</dbReference>
<dbReference type="GO" id="GO:0006508">
    <property type="term" value="P:proteolysis"/>
    <property type="evidence" value="ECO:0007669"/>
    <property type="project" value="UniProtKB-KW"/>
</dbReference>
<evidence type="ECO:0000256" key="13">
    <source>
        <dbReference type="SAM" id="Phobius"/>
    </source>
</evidence>
<dbReference type="Gene3D" id="3.30.10.20">
    <property type="match status" value="2"/>
</dbReference>
<dbReference type="SUPFAM" id="SSF53955">
    <property type="entry name" value="Lysozyme-like"/>
    <property type="match status" value="1"/>
</dbReference>
<evidence type="ECO:0000256" key="9">
    <source>
        <dbReference type="ARBA" id="ARBA00023316"/>
    </source>
</evidence>
<protein>
    <recommendedName>
        <fullName evidence="10">peptidoglycan glycosyltransferase</fullName>
        <ecNumber evidence="10">2.4.99.28</ecNumber>
    </recommendedName>
</protein>
<evidence type="ECO:0000259" key="14">
    <source>
        <dbReference type="PROSITE" id="PS51178"/>
    </source>
</evidence>
<dbReference type="SMART" id="SM00740">
    <property type="entry name" value="PASTA"/>
    <property type="match status" value="2"/>
</dbReference>
<dbReference type="InterPro" id="IPR012338">
    <property type="entry name" value="Beta-lactam/transpept-like"/>
</dbReference>
<dbReference type="PANTHER" id="PTHR32282">
    <property type="entry name" value="BINDING PROTEIN TRANSPEPTIDASE, PUTATIVE-RELATED"/>
    <property type="match status" value="1"/>
</dbReference>
<dbReference type="Pfam" id="PF03793">
    <property type="entry name" value="PASTA"/>
    <property type="match status" value="2"/>
</dbReference>
<feature type="domain" description="PASTA" evidence="14">
    <location>
        <begin position="759"/>
        <end position="831"/>
    </location>
</feature>
<keyword evidence="2" id="KW-0645">Protease</keyword>
<dbReference type="InterPro" id="IPR005543">
    <property type="entry name" value="PASTA_dom"/>
</dbReference>
<evidence type="ECO:0000256" key="6">
    <source>
        <dbReference type="ARBA" id="ARBA00022960"/>
    </source>
</evidence>
<keyword evidence="8" id="KW-0511">Multifunctional enzyme</keyword>
<keyword evidence="4" id="KW-0808">Transferase</keyword>
<comment type="catalytic activity">
    <reaction evidence="11">
        <text>[GlcNAc-(1-&gt;4)-Mur2Ac(oyl-L-Ala-gamma-D-Glu-L-Lys-D-Ala-D-Ala)](n)-di-trans,octa-cis-undecaprenyl diphosphate + beta-D-GlcNAc-(1-&gt;4)-Mur2Ac(oyl-L-Ala-gamma-D-Glu-L-Lys-D-Ala-D-Ala)-di-trans,octa-cis-undecaprenyl diphosphate = [GlcNAc-(1-&gt;4)-Mur2Ac(oyl-L-Ala-gamma-D-Glu-L-Lys-D-Ala-D-Ala)](n+1)-di-trans,octa-cis-undecaprenyl diphosphate + di-trans,octa-cis-undecaprenyl diphosphate + H(+)</text>
        <dbReference type="Rhea" id="RHEA:23708"/>
        <dbReference type="Rhea" id="RHEA-COMP:9602"/>
        <dbReference type="Rhea" id="RHEA-COMP:9603"/>
        <dbReference type="ChEBI" id="CHEBI:15378"/>
        <dbReference type="ChEBI" id="CHEBI:58405"/>
        <dbReference type="ChEBI" id="CHEBI:60033"/>
        <dbReference type="ChEBI" id="CHEBI:78435"/>
        <dbReference type="EC" id="2.4.99.28"/>
    </reaction>
</comment>
<feature type="transmembrane region" description="Helical" evidence="13">
    <location>
        <begin position="20"/>
        <end position="43"/>
    </location>
</feature>
<keyword evidence="5" id="KW-0378">Hydrolase</keyword>
<dbReference type="AlphaFoldDB" id="A0A6J6MWL3"/>
<gene>
    <name evidence="15" type="ORF">UFOPK2370_00059</name>
</gene>
<dbReference type="GO" id="GO:0008360">
    <property type="term" value="P:regulation of cell shape"/>
    <property type="evidence" value="ECO:0007669"/>
    <property type="project" value="UniProtKB-KW"/>
</dbReference>
<keyword evidence="13" id="KW-0812">Transmembrane</keyword>
<dbReference type="InterPro" id="IPR036950">
    <property type="entry name" value="PBP_transglycosylase"/>
</dbReference>
<evidence type="ECO:0000256" key="10">
    <source>
        <dbReference type="ARBA" id="ARBA00044770"/>
    </source>
</evidence>